<proteinExistence type="predicted"/>
<reference evidence="1 2" key="1">
    <citation type="journal article" date="2024" name="G3 (Bethesda)">
        <title>Genome assembly of Hibiscus sabdariffa L. provides insights into metabolisms of medicinal natural products.</title>
        <authorList>
            <person name="Kim T."/>
        </authorList>
    </citation>
    <scope>NUCLEOTIDE SEQUENCE [LARGE SCALE GENOMIC DNA]</scope>
    <source>
        <strain evidence="1">TK-2024</strain>
        <tissue evidence="1">Old leaves</tissue>
    </source>
</reference>
<name>A0ABR2RF34_9ROSI</name>
<evidence type="ECO:0008006" key="3">
    <source>
        <dbReference type="Google" id="ProtNLM"/>
    </source>
</evidence>
<comment type="caution">
    <text evidence="1">The sequence shown here is derived from an EMBL/GenBank/DDBJ whole genome shotgun (WGS) entry which is preliminary data.</text>
</comment>
<evidence type="ECO:0000313" key="1">
    <source>
        <dbReference type="EMBL" id="KAK9011560.1"/>
    </source>
</evidence>
<keyword evidence="2" id="KW-1185">Reference proteome</keyword>
<dbReference type="EMBL" id="JBBPBN010000023">
    <property type="protein sequence ID" value="KAK9011560.1"/>
    <property type="molecule type" value="Genomic_DNA"/>
</dbReference>
<accession>A0ABR2RF34</accession>
<dbReference type="Proteomes" id="UP001396334">
    <property type="component" value="Unassembled WGS sequence"/>
</dbReference>
<protein>
    <recommendedName>
        <fullName evidence="3">RNase H type-1 domain-containing protein</fullName>
    </recommendedName>
</protein>
<evidence type="ECO:0000313" key="2">
    <source>
        <dbReference type="Proteomes" id="UP001396334"/>
    </source>
</evidence>
<sequence length="193" mass="21673">MLLQEESIWLKKSRCNWMIIGDRNTKFYHAFASSRHRANKVKGLHKDNGEWCTNPSVLCALASGFYSSLFTSDGANSSSYHIHGFFPRVEARQLDSLLAPIMDEENALAFDVENVNRDLVLGCGKQIVEQFNLVTADSMVLSCKVAPRPRNLSTRRIIVEMDNASAISLLSNANNISWGGSLVNHIHHLLRRD</sequence>
<gene>
    <name evidence="1" type="ORF">V6N11_044407</name>
</gene>
<organism evidence="1 2">
    <name type="scientific">Hibiscus sabdariffa</name>
    <name type="common">roselle</name>
    <dbReference type="NCBI Taxonomy" id="183260"/>
    <lineage>
        <taxon>Eukaryota</taxon>
        <taxon>Viridiplantae</taxon>
        <taxon>Streptophyta</taxon>
        <taxon>Embryophyta</taxon>
        <taxon>Tracheophyta</taxon>
        <taxon>Spermatophyta</taxon>
        <taxon>Magnoliopsida</taxon>
        <taxon>eudicotyledons</taxon>
        <taxon>Gunneridae</taxon>
        <taxon>Pentapetalae</taxon>
        <taxon>rosids</taxon>
        <taxon>malvids</taxon>
        <taxon>Malvales</taxon>
        <taxon>Malvaceae</taxon>
        <taxon>Malvoideae</taxon>
        <taxon>Hibiscus</taxon>
    </lineage>
</organism>